<dbReference type="AlphaFoldDB" id="W2SLK0"/>
<name>W2SLK0_NECAM</name>
<protein>
    <submittedName>
        <fullName evidence="1">Uncharacterized protein</fullName>
    </submittedName>
</protein>
<proteinExistence type="predicted"/>
<accession>W2SLK0</accession>
<evidence type="ECO:0000313" key="1">
    <source>
        <dbReference type="EMBL" id="ETN70413.1"/>
    </source>
</evidence>
<reference evidence="2" key="1">
    <citation type="journal article" date="2014" name="Nat. Genet.">
        <title>Genome of the human hookworm Necator americanus.</title>
        <authorList>
            <person name="Tang Y.T."/>
            <person name="Gao X."/>
            <person name="Rosa B.A."/>
            <person name="Abubucker S."/>
            <person name="Hallsworth-Pepin K."/>
            <person name="Martin J."/>
            <person name="Tyagi R."/>
            <person name="Heizer E."/>
            <person name="Zhang X."/>
            <person name="Bhonagiri-Palsikar V."/>
            <person name="Minx P."/>
            <person name="Warren W.C."/>
            <person name="Wang Q."/>
            <person name="Zhan B."/>
            <person name="Hotez P.J."/>
            <person name="Sternberg P.W."/>
            <person name="Dougall A."/>
            <person name="Gaze S.T."/>
            <person name="Mulvenna J."/>
            <person name="Sotillo J."/>
            <person name="Ranganathan S."/>
            <person name="Rabelo E.M."/>
            <person name="Wilson R.K."/>
            <person name="Felgner P.L."/>
            <person name="Bethony J."/>
            <person name="Hawdon J.M."/>
            <person name="Gasser R.B."/>
            <person name="Loukas A."/>
            <person name="Mitreva M."/>
        </authorList>
    </citation>
    <scope>NUCLEOTIDE SEQUENCE [LARGE SCALE GENOMIC DNA]</scope>
</reference>
<dbReference type="EMBL" id="KI668962">
    <property type="protein sequence ID" value="ETN70413.1"/>
    <property type="molecule type" value="Genomic_DNA"/>
</dbReference>
<organism evidence="1 2">
    <name type="scientific">Necator americanus</name>
    <name type="common">Human hookworm</name>
    <dbReference type="NCBI Taxonomy" id="51031"/>
    <lineage>
        <taxon>Eukaryota</taxon>
        <taxon>Metazoa</taxon>
        <taxon>Ecdysozoa</taxon>
        <taxon>Nematoda</taxon>
        <taxon>Chromadorea</taxon>
        <taxon>Rhabditida</taxon>
        <taxon>Rhabditina</taxon>
        <taxon>Rhabditomorpha</taxon>
        <taxon>Strongyloidea</taxon>
        <taxon>Ancylostomatidae</taxon>
        <taxon>Bunostominae</taxon>
        <taxon>Necator</taxon>
    </lineage>
</organism>
<dbReference type="OrthoDB" id="9942268at2759"/>
<dbReference type="Proteomes" id="UP000053676">
    <property type="component" value="Unassembled WGS sequence"/>
</dbReference>
<dbReference type="KEGG" id="nai:NECAME_14784"/>
<sequence>MNARNNAIEGISSCLDGEEYRVITISQYQPVLQMISQCVRFEPNFFNKGKCKNCYKSKEQHSVDTLEKAKIFSDCHD</sequence>
<evidence type="ECO:0000313" key="2">
    <source>
        <dbReference type="Proteomes" id="UP000053676"/>
    </source>
</evidence>
<gene>
    <name evidence="1" type="ORF">NECAME_14784</name>
</gene>
<keyword evidence="2" id="KW-1185">Reference proteome</keyword>